<evidence type="ECO:0000256" key="4">
    <source>
        <dbReference type="SAM" id="Phobius"/>
    </source>
</evidence>
<evidence type="ECO:0000256" key="1">
    <source>
        <dbReference type="ARBA" id="ARBA00022737"/>
    </source>
</evidence>
<keyword evidence="4" id="KW-1133">Transmembrane helix</keyword>
<accession>A0ABT0MMF1</accession>
<dbReference type="Gene3D" id="1.25.40.10">
    <property type="entry name" value="Tetratricopeptide repeat domain"/>
    <property type="match status" value="2"/>
</dbReference>
<feature type="compositionally biased region" description="Low complexity" evidence="3">
    <location>
        <begin position="1"/>
        <end position="19"/>
    </location>
</feature>
<evidence type="ECO:0000256" key="2">
    <source>
        <dbReference type="ARBA" id="ARBA00022803"/>
    </source>
</evidence>
<feature type="region of interest" description="Disordered" evidence="3">
    <location>
        <begin position="1"/>
        <end position="20"/>
    </location>
</feature>
<dbReference type="PANTHER" id="PTHR45641:SF19">
    <property type="entry name" value="NEPHROCYSTIN-3"/>
    <property type="match status" value="1"/>
</dbReference>
<evidence type="ECO:0000313" key="6">
    <source>
        <dbReference type="Proteomes" id="UP001431217"/>
    </source>
</evidence>
<dbReference type="Pfam" id="PF13181">
    <property type="entry name" value="TPR_8"/>
    <property type="match status" value="1"/>
</dbReference>
<sequence length="659" mass="71590">MATDAGANTGERAAARAATPHTLRKTLRGDIDRILRAALDPDPTHRYRSAARFGEDLRAVVAGRAISLRRDRTYRVRVFLRRHRLGAVAASLAALGLMATTGWALWQTQLATERAETAKREALAAESISELLISSFAATDPTQSDKAGVEPTARDVLNTGAAKASEKLAQTPAVLGRVRLMLGQTYLNLGDNDKAAELLTAAAKGYAHPSVNQPEKTAEAIAMLAQVEQNRGNDAKAVELSRRVLAIHQKLGRQEDIAISYNTLGMTLISALRYDEADQALQSAQNMAFFIYGNPSKQLARVLHNRAALANSAGRYSQAERWAREALEMKAKLKATQSAFFTSRTQLAMAIAKQGRLTEAEAALGKNLELAPVVYPDDDVRLARATQRLAMVHHERGDLVRAQQGYEQAIAANERQNLREAATAHAYRMLAEVLELRGDIAGAARAYRSAEERMAEQDGASHRLEKWQAIASHGVFLTRHGKSGIPRDRTEQALTEWIAMFGPQPATAIPEDLAAARLLLAEYRLLQGDPQGAQTALFADAAAAEQPLLQARRRYWQARIHTMRGESAAALVEYARAIEQAEAVAGAGTAHAALWRLDYIEQLAKTGHAAEARKQYAAARPALVAQLMPAAPPMARMKALAEAIAAGNDRFRQVAATSL</sequence>
<dbReference type="InterPro" id="IPR019734">
    <property type="entry name" value="TPR_rpt"/>
</dbReference>
<dbReference type="EMBL" id="JAMBEP010000006">
    <property type="protein sequence ID" value="MCL1636062.1"/>
    <property type="molecule type" value="Genomic_DNA"/>
</dbReference>
<dbReference type="Pfam" id="PF13424">
    <property type="entry name" value="TPR_12"/>
    <property type="match status" value="2"/>
</dbReference>
<evidence type="ECO:0000256" key="3">
    <source>
        <dbReference type="SAM" id="MobiDB-lite"/>
    </source>
</evidence>
<comment type="caution">
    <text evidence="5">The sequence shown here is derived from an EMBL/GenBank/DDBJ whole genome shotgun (WGS) entry which is preliminary data.</text>
</comment>
<keyword evidence="6" id="KW-1185">Reference proteome</keyword>
<dbReference type="InterPro" id="IPR011990">
    <property type="entry name" value="TPR-like_helical_dom_sf"/>
</dbReference>
<protein>
    <submittedName>
        <fullName evidence="5">Tetratricopeptide repeat protein</fullName>
    </submittedName>
</protein>
<organism evidence="5 6">
    <name type="scientific">Luteimonas galliterrae</name>
    <dbReference type="NCBI Taxonomy" id="2940486"/>
    <lineage>
        <taxon>Bacteria</taxon>
        <taxon>Pseudomonadati</taxon>
        <taxon>Pseudomonadota</taxon>
        <taxon>Gammaproteobacteria</taxon>
        <taxon>Lysobacterales</taxon>
        <taxon>Lysobacteraceae</taxon>
        <taxon>Luteimonas</taxon>
    </lineage>
</organism>
<dbReference type="SMART" id="SM00028">
    <property type="entry name" value="TPR"/>
    <property type="match status" value="7"/>
</dbReference>
<dbReference type="Pfam" id="PF13374">
    <property type="entry name" value="TPR_10"/>
    <property type="match status" value="1"/>
</dbReference>
<reference evidence="5 6" key="1">
    <citation type="submission" date="2022-05" db="EMBL/GenBank/DDBJ databases">
        <title>Luteimonas sp. SX5, whole genome shotgun sequencing project.</title>
        <authorList>
            <person name="Zhao G."/>
            <person name="Shen L."/>
        </authorList>
    </citation>
    <scope>NUCLEOTIDE SEQUENCE [LARGE SCALE GENOMIC DNA]</scope>
    <source>
        <strain evidence="5 6">SX5</strain>
    </source>
</reference>
<evidence type="ECO:0000313" key="5">
    <source>
        <dbReference type="EMBL" id="MCL1636062.1"/>
    </source>
</evidence>
<dbReference type="PANTHER" id="PTHR45641">
    <property type="entry name" value="TETRATRICOPEPTIDE REPEAT PROTEIN (AFU_ORTHOLOGUE AFUA_6G03870)"/>
    <property type="match status" value="1"/>
</dbReference>
<keyword evidence="4" id="KW-0472">Membrane</keyword>
<dbReference type="SUPFAM" id="SSF48452">
    <property type="entry name" value="TPR-like"/>
    <property type="match status" value="2"/>
</dbReference>
<dbReference type="Proteomes" id="UP001431217">
    <property type="component" value="Unassembled WGS sequence"/>
</dbReference>
<keyword evidence="4" id="KW-0812">Transmembrane</keyword>
<proteinExistence type="predicted"/>
<keyword evidence="1" id="KW-0677">Repeat</keyword>
<keyword evidence="2" id="KW-0802">TPR repeat</keyword>
<name>A0ABT0MMF1_9GAMM</name>
<gene>
    <name evidence="5" type="ORF">M2650_15670</name>
</gene>
<feature type="transmembrane region" description="Helical" evidence="4">
    <location>
        <begin position="85"/>
        <end position="106"/>
    </location>
</feature>